<organism evidence="2 3">
    <name type="scientific">Mollisia scopiformis</name>
    <name type="common">Conifer needle endophyte fungus</name>
    <name type="synonym">Phialocephala scopiformis</name>
    <dbReference type="NCBI Taxonomy" id="149040"/>
    <lineage>
        <taxon>Eukaryota</taxon>
        <taxon>Fungi</taxon>
        <taxon>Dikarya</taxon>
        <taxon>Ascomycota</taxon>
        <taxon>Pezizomycotina</taxon>
        <taxon>Leotiomycetes</taxon>
        <taxon>Helotiales</taxon>
        <taxon>Mollisiaceae</taxon>
        <taxon>Mollisia</taxon>
    </lineage>
</organism>
<feature type="compositionally biased region" description="Acidic residues" evidence="1">
    <location>
        <begin position="202"/>
        <end position="212"/>
    </location>
</feature>
<dbReference type="GeneID" id="28829762"/>
<dbReference type="AlphaFoldDB" id="A0A194X5R5"/>
<feature type="region of interest" description="Disordered" evidence="1">
    <location>
        <begin position="190"/>
        <end position="212"/>
    </location>
</feature>
<accession>A0A194X5R5</accession>
<protein>
    <submittedName>
        <fullName evidence="2">Uncharacterized protein</fullName>
    </submittedName>
</protein>
<evidence type="ECO:0000313" key="2">
    <source>
        <dbReference type="EMBL" id="KUJ15523.1"/>
    </source>
</evidence>
<dbReference type="OrthoDB" id="8062037at2759"/>
<dbReference type="EMBL" id="KQ947418">
    <property type="protein sequence ID" value="KUJ15523.1"/>
    <property type="molecule type" value="Genomic_DNA"/>
</dbReference>
<dbReference type="RefSeq" id="XP_018069878.1">
    <property type="nucleotide sequence ID" value="XM_018220036.1"/>
</dbReference>
<keyword evidence="3" id="KW-1185">Reference proteome</keyword>
<sequence>MSTTGGFWMVDTGGIALKYLAYELGLPHQDIWRSGLTMEIRMPVWTLYVILAANILLRGTKEVDLLTRYISNIQCIVMDMCTWFLTEDRGLTPPKDLDFVLGCPPEPERYCVYLNVLHDLVSQIEAKIFKVDKKDRVKLSLESFNGACIEAGKLCVKNQYPVNYYLDYEREFPGFRKNFKQVANMKELPGIRDTKSSNPESDNADEELFDVDEEGETELENMRYSTAGAV</sequence>
<proteinExistence type="predicted"/>
<evidence type="ECO:0000256" key="1">
    <source>
        <dbReference type="SAM" id="MobiDB-lite"/>
    </source>
</evidence>
<reference evidence="2 3" key="1">
    <citation type="submission" date="2015-10" db="EMBL/GenBank/DDBJ databases">
        <title>Full genome of DAOMC 229536 Phialocephala scopiformis, a fungal endophyte of spruce producing the potent anti-insectan compound rugulosin.</title>
        <authorList>
            <consortium name="DOE Joint Genome Institute"/>
            <person name="Walker A.K."/>
            <person name="Frasz S.L."/>
            <person name="Seifert K.A."/>
            <person name="Miller J.D."/>
            <person name="Mondo S.J."/>
            <person name="Labutti K."/>
            <person name="Lipzen A."/>
            <person name="Dockter R."/>
            <person name="Kennedy M."/>
            <person name="Grigoriev I.V."/>
            <person name="Spatafora J.W."/>
        </authorList>
    </citation>
    <scope>NUCLEOTIDE SEQUENCE [LARGE SCALE GENOMIC DNA]</scope>
    <source>
        <strain evidence="2 3">CBS 120377</strain>
    </source>
</reference>
<gene>
    <name evidence="2" type="ORF">LY89DRAFT_735624</name>
</gene>
<dbReference type="Proteomes" id="UP000070700">
    <property type="component" value="Unassembled WGS sequence"/>
</dbReference>
<dbReference type="InParanoid" id="A0A194X5R5"/>
<name>A0A194X5R5_MOLSC</name>
<evidence type="ECO:0000313" key="3">
    <source>
        <dbReference type="Proteomes" id="UP000070700"/>
    </source>
</evidence>
<dbReference type="KEGG" id="psco:LY89DRAFT_735624"/>